<evidence type="ECO:0000313" key="2">
    <source>
        <dbReference type="EMBL" id="CAD8612769.1"/>
    </source>
</evidence>
<dbReference type="EMBL" id="HBEY01033850">
    <property type="protein sequence ID" value="CAD8612769.1"/>
    <property type="molecule type" value="Transcribed_RNA"/>
</dbReference>
<gene>
    <name evidence="2" type="ORF">CPEL01642_LOCUS16149</name>
</gene>
<dbReference type="AlphaFoldDB" id="A0A7S0LHA3"/>
<protein>
    <submittedName>
        <fullName evidence="2">Uncharacterized protein</fullName>
    </submittedName>
</protein>
<reference evidence="2" key="1">
    <citation type="submission" date="2021-01" db="EMBL/GenBank/DDBJ databases">
        <authorList>
            <person name="Corre E."/>
            <person name="Pelletier E."/>
            <person name="Niang G."/>
            <person name="Scheremetjew M."/>
            <person name="Finn R."/>
            <person name="Kale V."/>
            <person name="Holt S."/>
            <person name="Cochrane G."/>
            <person name="Meng A."/>
            <person name="Brown T."/>
            <person name="Cohen L."/>
        </authorList>
    </citation>
    <scope>NUCLEOTIDE SEQUENCE</scope>
    <source>
        <strain evidence="2">PLY182g</strain>
    </source>
</reference>
<keyword evidence="1" id="KW-1133">Transmembrane helix</keyword>
<keyword evidence="1" id="KW-0472">Membrane</keyword>
<organism evidence="2">
    <name type="scientific">Coccolithus braarudii</name>
    <dbReference type="NCBI Taxonomy" id="221442"/>
    <lineage>
        <taxon>Eukaryota</taxon>
        <taxon>Haptista</taxon>
        <taxon>Haptophyta</taxon>
        <taxon>Prymnesiophyceae</taxon>
        <taxon>Coccolithales</taxon>
        <taxon>Coccolithaceae</taxon>
        <taxon>Coccolithus</taxon>
    </lineage>
</organism>
<name>A0A7S0LHA3_9EUKA</name>
<proteinExistence type="predicted"/>
<evidence type="ECO:0000256" key="1">
    <source>
        <dbReference type="SAM" id="Phobius"/>
    </source>
</evidence>
<accession>A0A7S0LHA3</accession>
<keyword evidence="1" id="KW-0812">Transmembrane</keyword>
<feature type="transmembrane region" description="Helical" evidence="1">
    <location>
        <begin position="117"/>
        <end position="136"/>
    </location>
</feature>
<sequence>MFQLSAVMAAAALRHSTHAEFTRRDAVASLAMLSTTAPPAYASTELEVFDYFSPLRFAVKKQRQKQEQCFEAEECIDTQPYYAIECARDDTECLQRKRRLASQEFNSFKLDPTSSPIFLFATLAFVFQWGAAAVRIGTGLMRRALGEYSDEGEQG</sequence>